<name>A0AC35TWY0_9BILA</name>
<reference evidence="2" key="1">
    <citation type="submission" date="2016-11" db="UniProtKB">
        <authorList>
            <consortium name="WormBaseParasite"/>
        </authorList>
    </citation>
    <scope>IDENTIFICATION</scope>
    <source>
        <strain evidence="2">KR3021</strain>
    </source>
</reference>
<organism evidence="1 2">
    <name type="scientific">Rhabditophanes sp. KR3021</name>
    <dbReference type="NCBI Taxonomy" id="114890"/>
    <lineage>
        <taxon>Eukaryota</taxon>
        <taxon>Metazoa</taxon>
        <taxon>Ecdysozoa</taxon>
        <taxon>Nematoda</taxon>
        <taxon>Chromadorea</taxon>
        <taxon>Rhabditida</taxon>
        <taxon>Tylenchina</taxon>
        <taxon>Panagrolaimomorpha</taxon>
        <taxon>Strongyloidoidea</taxon>
        <taxon>Alloionematidae</taxon>
        <taxon>Rhabditophanes</taxon>
    </lineage>
</organism>
<protein>
    <submittedName>
        <fullName evidence="2">THAP-type domain-containing protein</fullName>
    </submittedName>
</protein>
<dbReference type="Proteomes" id="UP000095286">
    <property type="component" value="Unplaced"/>
</dbReference>
<evidence type="ECO:0000313" key="2">
    <source>
        <dbReference type="WBParaSite" id="RSKR_0000520400.1"/>
    </source>
</evidence>
<accession>A0AC35TWY0</accession>
<evidence type="ECO:0000313" key="1">
    <source>
        <dbReference type="Proteomes" id="UP000095286"/>
    </source>
</evidence>
<sequence length="399" mass="46066">MPKPKASIAQLNPKLVKKKKSKKNRSNGIYKTMNSVLFANNGTLTNELNDVQMKYMILQEKYDDLNACYSKLINENTFMHKRRSAVQSCSPTSRLGYIKEIYTNFVCANSNSPPDKQFIESLTEYFEFHSCAIPVSRKKYTIDESVKLLLETQNRFKILLRHLLNEKLSPSYCSIEKVLREKATGNYEYAVYKSDESYENVAGCFATNIEEILKERIQNLYENQNLVYKKTTDGRGNDTYQINCCVGGDSGQGSCKFNIQPQLKNTNHSALALSIIAFWFGKDTRKLMEHFLQIPMQQIDYINLNGFNTTINRKNVKIDVKFYFCSDFMTTYNFFGLKGQCSRYFCYLCTLESGSNKLDDYNYRVAEYRSLKHSANNLEYSEKALPLSTTIRAEDTITP</sequence>
<proteinExistence type="predicted"/>
<dbReference type="WBParaSite" id="RSKR_0000520400.1">
    <property type="protein sequence ID" value="RSKR_0000520400.1"/>
    <property type="gene ID" value="RSKR_0000520400"/>
</dbReference>